<keyword evidence="13 16" id="KW-1133">Transmembrane helix</keyword>
<dbReference type="PRINTS" id="PR00660">
    <property type="entry name" value="ERLUMENR"/>
</dbReference>
<dbReference type="GO" id="GO:0005576">
    <property type="term" value="C:extracellular region"/>
    <property type="evidence" value="ECO:0007669"/>
    <property type="project" value="UniProtKB-SubCell"/>
</dbReference>
<dbReference type="GO" id="GO:0006621">
    <property type="term" value="P:protein retention in ER lumen"/>
    <property type="evidence" value="ECO:0007669"/>
    <property type="project" value="InterPro"/>
</dbReference>
<keyword evidence="9" id="KW-0732">Signal</keyword>
<comment type="subcellular location">
    <subcellularLocation>
        <location evidence="1">Endoplasmic reticulum membrane</location>
        <topology evidence="1">Multi-pass membrane protein</topology>
    </subcellularLocation>
    <subcellularLocation>
        <location evidence="2">Secreted</location>
    </subcellularLocation>
</comment>
<comment type="similarity">
    <text evidence="4">Belongs to the ERD2 family.</text>
</comment>
<dbReference type="InterPro" id="IPR000133">
    <property type="entry name" value="ER_ret_rcpt"/>
</dbReference>
<dbReference type="Pfam" id="PF00810">
    <property type="entry name" value="ER_lumen_recept"/>
    <property type="match status" value="1"/>
</dbReference>
<name>A0A2I0L7T5_PUNGR</name>
<feature type="transmembrane region" description="Helical" evidence="16">
    <location>
        <begin position="165"/>
        <end position="185"/>
    </location>
</feature>
<comment type="similarity">
    <text evidence="3">Belongs to the plant self-incompatibility (S1) protein family.</text>
</comment>
<evidence type="ECO:0000256" key="4">
    <source>
        <dbReference type="ARBA" id="ARBA00010120"/>
    </source>
</evidence>
<comment type="caution">
    <text evidence="17">The sequence shown here is derived from an EMBL/GenBank/DDBJ whole genome shotgun (WGS) entry which is preliminary data.</text>
</comment>
<dbReference type="EMBL" id="PGOL01000108">
    <property type="protein sequence ID" value="PKI76755.1"/>
    <property type="molecule type" value="Genomic_DNA"/>
</dbReference>
<keyword evidence="10" id="KW-0256">Endoplasmic reticulum</keyword>
<evidence type="ECO:0000256" key="1">
    <source>
        <dbReference type="ARBA" id="ARBA00004477"/>
    </source>
</evidence>
<evidence type="ECO:0008006" key="19">
    <source>
        <dbReference type="Google" id="ProtNLM"/>
    </source>
</evidence>
<dbReference type="Proteomes" id="UP000233551">
    <property type="component" value="Unassembled WGS sequence"/>
</dbReference>
<dbReference type="GO" id="GO:0005789">
    <property type="term" value="C:endoplasmic reticulum membrane"/>
    <property type="evidence" value="ECO:0007669"/>
    <property type="project" value="UniProtKB-SubCell"/>
</dbReference>
<evidence type="ECO:0000313" key="18">
    <source>
        <dbReference type="Proteomes" id="UP000233551"/>
    </source>
</evidence>
<evidence type="ECO:0000256" key="2">
    <source>
        <dbReference type="ARBA" id="ARBA00004613"/>
    </source>
</evidence>
<dbReference type="GO" id="GO:0016192">
    <property type="term" value="P:vesicle-mediated transport"/>
    <property type="evidence" value="ECO:0007669"/>
    <property type="project" value="UniProtKB-KW"/>
</dbReference>
<keyword evidence="7" id="KW-0964">Secreted</keyword>
<evidence type="ECO:0000256" key="12">
    <source>
        <dbReference type="ARBA" id="ARBA00022927"/>
    </source>
</evidence>
<evidence type="ECO:0000256" key="6">
    <source>
        <dbReference type="ARBA" id="ARBA00022471"/>
    </source>
</evidence>
<keyword evidence="11" id="KW-0931">ER-Golgi transport</keyword>
<dbReference type="PANTHER" id="PTHR10585">
    <property type="entry name" value="ER LUMEN PROTEIN RETAINING RECEPTOR"/>
    <property type="match status" value="1"/>
</dbReference>
<reference evidence="17 18" key="1">
    <citation type="submission" date="2017-11" db="EMBL/GenBank/DDBJ databases">
        <title>De-novo sequencing of pomegranate (Punica granatum L.) genome.</title>
        <authorList>
            <person name="Akparov Z."/>
            <person name="Amiraslanov A."/>
            <person name="Hajiyeva S."/>
            <person name="Abbasov M."/>
            <person name="Kaur K."/>
            <person name="Hamwieh A."/>
            <person name="Solovyev V."/>
            <person name="Salamov A."/>
            <person name="Braich B."/>
            <person name="Kosarev P."/>
            <person name="Mahmoud A."/>
            <person name="Hajiyev E."/>
            <person name="Babayeva S."/>
            <person name="Izzatullayeva V."/>
            <person name="Mammadov A."/>
            <person name="Mammadov A."/>
            <person name="Sharifova S."/>
            <person name="Ojaghi J."/>
            <person name="Eynullazada K."/>
            <person name="Bayramov B."/>
            <person name="Abdulazimova A."/>
            <person name="Shahmuradov I."/>
        </authorList>
    </citation>
    <scope>NUCLEOTIDE SEQUENCE [LARGE SCALE GENOMIC DNA]</scope>
    <source>
        <strain evidence="18">cv. AG2017</strain>
        <tissue evidence="17">Leaf</tissue>
    </source>
</reference>
<evidence type="ECO:0000256" key="8">
    <source>
        <dbReference type="ARBA" id="ARBA00022692"/>
    </source>
</evidence>
<keyword evidence="18" id="KW-1185">Reference proteome</keyword>
<evidence type="ECO:0000256" key="5">
    <source>
        <dbReference type="ARBA" id="ARBA00022448"/>
    </source>
</evidence>
<accession>A0A2I0L7T5</accession>
<evidence type="ECO:0000256" key="14">
    <source>
        <dbReference type="ARBA" id="ARBA00023136"/>
    </source>
</evidence>
<evidence type="ECO:0000256" key="10">
    <source>
        <dbReference type="ARBA" id="ARBA00022824"/>
    </source>
</evidence>
<proteinExistence type="inferred from homology"/>
<evidence type="ECO:0000256" key="11">
    <source>
        <dbReference type="ARBA" id="ARBA00022892"/>
    </source>
</evidence>
<feature type="transmembrane region" description="Helical" evidence="16">
    <location>
        <begin position="236"/>
        <end position="260"/>
    </location>
</feature>
<dbReference type="AlphaFoldDB" id="A0A2I0L7T5"/>
<dbReference type="Pfam" id="PF05938">
    <property type="entry name" value="Self-incomp_S1"/>
    <property type="match status" value="2"/>
</dbReference>
<gene>
    <name evidence="17" type="ORF">CRG98_002741</name>
</gene>
<keyword evidence="8 16" id="KW-0812">Transmembrane</keyword>
<evidence type="ECO:0000256" key="16">
    <source>
        <dbReference type="SAM" id="Phobius"/>
    </source>
</evidence>
<evidence type="ECO:0000313" key="17">
    <source>
        <dbReference type="EMBL" id="PKI76755.1"/>
    </source>
</evidence>
<feature type="transmembrane region" description="Helical" evidence="16">
    <location>
        <begin position="141"/>
        <end position="159"/>
    </location>
</feature>
<dbReference type="GO" id="GO:0015031">
    <property type="term" value="P:protein transport"/>
    <property type="evidence" value="ECO:0007669"/>
    <property type="project" value="UniProtKB-KW"/>
</dbReference>
<dbReference type="GO" id="GO:0060320">
    <property type="term" value="P:rejection of self pollen"/>
    <property type="evidence" value="ECO:0007669"/>
    <property type="project" value="UniProtKB-KW"/>
</dbReference>
<evidence type="ECO:0000256" key="13">
    <source>
        <dbReference type="ARBA" id="ARBA00022989"/>
    </source>
</evidence>
<organism evidence="17 18">
    <name type="scientific">Punica granatum</name>
    <name type="common">Pomegranate</name>
    <dbReference type="NCBI Taxonomy" id="22663"/>
    <lineage>
        <taxon>Eukaryota</taxon>
        <taxon>Viridiplantae</taxon>
        <taxon>Streptophyta</taxon>
        <taxon>Embryophyta</taxon>
        <taxon>Tracheophyta</taxon>
        <taxon>Spermatophyta</taxon>
        <taxon>Magnoliopsida</taxon>
        <taxon>eudicotyledons</taxon>
        <taxon>Gunneridae</taxon>
        <taxon>Pentapetalae</taxon>
        <taxon>rosids</taxon>
        <taxon>malvids</taxon>
        <taxon>Myrtales</taxon>
        <taxon>Lythraceae</taxon>
        <taxon>Punica</taxon>
    </lineage>
</organism>
<evidence type="ECO:0000256" key="9">
    <source>
        <dbReference type="ARBA" id="ARBA00022729"/>
    </source>
</evidence>
<evidence type="ECO:0000256" key="3">
    <source>
        <dbReference type="ARBA" id="ARBA00005581"/>
    </source>
</evidence>
<keyword evidence="12" id="KW-0653">Protein transport</keyword>
<dbReference type="STRING" id="22663.A0A2I0L7T5"/>
<feature type="transmembrane region" description="Helical" evidence="16">
    <location>
        <begin position="197"/>
        <end position="216"/>
    </location>
</feature>
<feature type="transmembrane region" description="Helical" evidence="16">
    <location>
        <begin position="108"/>
        <end position="129"/>
    </location>
</feature>
<keyword evidence="15" id="KW-0675">Receptor</keyword>
<evidence type="ECO:0000256" key="15">
    <source>
        <dbReference type="ARBA" id="ARBA00023170"/>
    </source>
</evidence>
<dbReference type="GO" id="GO:0046923">
    <property type="term" value="F:ER retention sequence binding"/>
    <property type="evidence" value="ECO:0007669"/>
    <property type="project" value="InterPro"/>
</dbReference>
<keyword evidence="5" id="KW-0813">Transport</keyword>
<keyword evidence="14 16" id="KW-0472">Membrane</keyword>
<dbReference type="InterPro" id="IPR010264">
    <property type="entry name" value="Self-incomp_S1"/>
</dbReference>
<evidence type="ECO:0000256" key="7">
    <source>
        <dbReference type="ARBA" id="ARBA00022525"/>
    </source>
</evidence>
<keyword evidence="6" id="KW-0713">Self-incompatibility</keyword>
<protein>
    <recommendedName>
        <fullName evidence="19">ER lumen protein-retaining receptor</fullName>
    </recommendedName>
</protein>
<sequence length="438" mass="51193">MGRKRDSPSAASSLLRWLRRLPMKMKVFLGLTFAAVTLIILRLTLGSHIHKVYIISELCHAIGIIVLIYKLTTQRTCSGLSLKSQELTAIFLVTRFVWSVYIEQNIHTILDLVTLVSTLWVIYMIRFKLKSTYIKELDNLPMYYIVVPCAVLSALVHPHTNYFPIGRFFFAFSAYIEAVSVLPQLRLMQNAKMIEPFTGHYVFALGLARFLAWAYWLIKTYETGGAYFFFTGSGYFWTLGAVLAEIVQSFILIDFCYYYIRRLTMRCLGNIDLTIHCRSKDDDLGNHMIYYDDFYIFKFQVNIKGRSLGAVAQDVARNQEITVEIYNALPKDLIIMIHCKSKNDDLGPHTVFAHQFYTFRFRVNFWETTLFFFRFTWKDILATLNIFDAWRERYRCLMYCWWVAQGNALLGFKQNYSIADIHFMWRPQPANVSTTKEG</sequence>